<evidence type="ECO:0000256" key="10">
    <source>
        <dbReference type="ARBA" id="ARBA00023004"/>
    </source>
</evidence>
<dbReference type="GO" id="GO:0010181">
    <property type="term" value="F:FMN binding"/>
    <property type="evidence" value="ECO:0007669"/>
    <property type="project" value="InterPro"/>
</dbReference>
<evidence type="ECO:0000256" key="7">
    <source>
        <dbReference type="ARBA" id="ARBA00022827"/>
    </source>
</evidence>
<dbReference type="Proteomes" id="UP000271003">
    <property type="component" value="Chromosome"/>
</dbReference>
<dbReference type="Pfam" id="PF00890">
    <property type="entry name" value="FAD_binding_2"/>
    <property type="match status" value="1"/>
</dbReference>
<evidence type="ECO:0000256" key="4">
    <source>
        <dbReference type="ARBA" id="ARBA00022617"/>
    </source>
</evidence>
<reference evidence="15 16" key="1">
    <citation type="journal article" date="2018" name="Int. J. Syst. Evol. Microbiol.">
        <title>Mesosutterella multiformis gen. nov., sp. nov., a member of the family Sutterellaceae and Sutterella megalosphaeroides sp. nov., isolated from human faeces.</title>
        <authorList>
            <person name="Sakamoto M."/>
            <person name="Ikeyama N."/>
            <person name="Kunihiro T."/>
            <person name="Iino T."/>
            <person name="Yuki M."/>
            <person name="Ohkuma M."/>
        </authorList>
    </citation>
    <scope>NUCLEOTIDE SEQUENCE [LARGE SCALE GENOMIC DNA]</scope>
    <source>
        <strain evidence="15 16">6FBBBH3</strain>
    </source>
</reference>
<dbReference type="FunFam" id="1.10.1130.10:FF:000003">
    <property type="entry name" value="Fumarate reductase flavoprotein subunit"/>
    <property type="match status" value="1"/>
</dbReference>
<dbReference type="OrthoDB" id="9813348at2"/>
<dbReference type="SUPFAM" id="SSF51905">
    <property type="entry name" value="FAD/NAD(P)-binding domain"/>
    <property type="match status" value="1"/>
</dbReference>
<dbReference type="SUPFAM" id="SSF48695">
    <property type="entry name" value="Multiheme cytochromes"/>
    <property type="match status" value="1"/>
</dbReference>
<dbReference type="InterPro" id="IPR010960">
    <property type="entry name" value="Flavocytochrome_c"/>
</dbReference>
<dbReference type="GO" id="GO:0030313">
    <property type="term" value="C:cell envelope"/>
    <property type="evidence" value="ECO:0007669"/>
    <property type="project" value="UniProtKB-SubCell"/>
</dbReference>
<keyword evidence="12" id="KW-0732">Signal</keyword>
<dbReference type="NCBIfam" id="TIGR01813">
    <property type="entry name" value="flavo_cyto_c"/>
    <property type="match status" value="1"/>
</dbReference>
<evidence type="ECO:0000256" key="1">
    <source>
        <dbReference type="ARBA" id="ARBA00001926"/>
    </source>
</evidence>
<dbReference type="PANTHER" id="PTHR43400:SF7">
    <property type="entry name" value="FAD-DEPENDENT OXIDOREDUCTASE 2 FAD BINDING DOMAIN-CONTAINING PROTEIN"/>
    <property type="match status" value="1"/>
</dbReference>
<dbReference type="PRINTS" id="PR00368">
    <property type="entry name" value="FADPNR"/>
</dbReference>
<dbReference type="CDD" id="cd08168">
    <property type="entry name" value="Cytochrom_C3"/>
    <property type="match status" value="1"/>
</dbReference>
<keyword evidence="10" id="KW-0408">Iron</keyword>
<evidence type="ECO:0000256" key="12">
    <source>
        <dbReference type="RuleBase" id="RU366062"/>
    </source>
</evidence>
<comment type="cofactor">
    <cofactor evidence="12">
        <name>FAD</name>
        <dbReference type="ChEBI" id="CHEBI:57692"/>
    </cofactor>
    <text evidence="12">Binds 1 FAD per subunit.</text>
</comment>
<organism evidence="15 16">
    <name type="scientific">Sutterella megalosphaeroides</name>
    <dbReference type="NCBI Taxonomy" id="2494234"/>
    <lineage>
        <taxon>Bacteria</taxon>
        <taxon>Pseudomonadati</taxon>
        <taxon>Pseudomonadota</taxon>
        <taxon>Betaproteobacteria</taxon>
        <taxon>Burkholderiales</taxon>
        <taxon>Sutterellaceae</taxon>
        <taxon>Sutterella</taxon>
    </lineage>
</organism>
<dbReference type="InterPro" id="IPR036280">
    <property type="entry name" value="Multihaem_cyt_sf"/>
</dbReference>
<dbReference type="InterPro" id="IPR036188">
    <property type="entry name" value="FAD/NAD-bd_sf"/>
</dbReference>
<dbReference type="FunFam" id="3.90.700.10:FF:000007">
    <property type="entry name" value="NADH-dependent fumarate reductase"/>
    <property type="match status" value="1"/>
</dbReference>
<keyword evidence="7 12" id="KW-0274">FAD</keyword>
<dbReference type="InterPro" id="IPR012286">
    <property type="entry name" value="Tetrahaem_cytochrome"/>
</dbReference>
<keyword evidence="5 12" id="KW-0285">Flavoprotein</keyword>
<keyword evidence="9 12" id="KW-0560">Oxidoreductase</keyword>
<keyword evidence="6" id="KW-0479">Metal-binding</keyword>
<feature type="signal peptide" evidence="12">
    <location>
        <begin position="1"/>
        <end position="21"/>
    </location>
</feature>
<comment type="similarity">
    <text evidence="11">In the C-terminal section; belongs to the FAD-dependent oxidoreductase 2 family. FRD/SDH subfamily.</text>
</comment>
<dbReference type="AlphaFoldDB" id="A0A2Z6IAA3"/>
<comment type="cofactor">
    <cofactor evidence="1">
        <name>heme c</name>
        <dbReference type="ChEBI" id="CHEBI:61717"/>
    </cofactor>
</comment>
<dbReference type="SUPFAM" id="SSF56425">
    <property type="entry name" value="Succinate dehydrogenase/fumarate reductase flavoprotein, catalytic domain"/>
    <property type="match status" value="1"/>
</dbReference>
<dbReference type="GO" id="GO:0046872">
    <property type="term" value="F:metal ion binding"/>
    <property type="evidence" value="ECO:0007669"/>
    <property type="project" value="UniProtKB-KW"/>
</dbReference>
<keyword evidence="4" id="KW-0349">Heme</keyword>
<comment type="catalytic activity">
    <reaction evidence="12">
        <text>2 Fe(III)-[cytochrome c] + succinate = fumarate + 2 Fe(II)-[cytochrome c] + 2 H(+)</text>
        <dbReference type="Rhea" id="RHEA:77903"/>
        <dbReference type="Rhea" id="RHEA-COMP:10350"/>
        <dbReference type="Rhea" id="RHEA-COMP:14399"/>
        <dbReference type="ChEBI" id="CHEBI:15378"/>
        <dbReference type="ChEBI" id="CHEBI:29033"/>
        <dbReference type="ChEBI" id="CHEBI:29034"/>
        <dbReference type="ChEBI" id="CHEBI:29806"/>
        <dbReference type="ChEBI" id="CHEBI:30031"/>
        <dbReference type="EC" id="1.3.2.4"/>
    </reaction>
</comment>
<name>A0A2Z6IAA3_9BURK</name>
<evidence type="ECO:0000256" key="3">
    <source>
        <dbReference type="ARBA" id="ARBA00022448"/>
    </source>
</evidence>
<evidence type="ECO:0000256" key="6">
    <source>
        <dbReference type="ARBA" id="ARBA00022723"/>
    </source>
</evidence>
<gene>
    <name evidence="15" type="ORF">SUTMEG_13320</name>
</gene>
<dbReference type="RefSeq" id="WP_120177049.1">
    <property type="nucleotide sequence ID" value="NZ_AP018786.1"/>
</dbReference>
<dbReference type="EMBL" id="AP018786">
    <property type="protein sequence ID" value="BBF23441.1"/>
    <property type="molecule type" value="Genomic_DNA"/>
</dbReference>
<keyword evidence="8" id="KW-0249">Electron transport</keyword>
<dbReference type="Pfam" id="PF14537">
    <property type="entry name" value="Cytochrom_c3_2"/>
    <property type="match status" value="1"/>
</dbReference>
<dbReference type="GO" id="GO:0016627">
    <property type="term" value="F:oxidoreductase activity, acting on the CH-CH group of donors"/>
    <property type="evidence" value="ECO:0007669"/>
    <property type="project" value="UniProtKB-ARBA"/>
</dbReference>
<evidence type="ECO:0000259" key="14">
    <source>
        <dbReference type="Pfam" id="PF14537"/>
    </source>
</evidence>
<keyword evidence="3" id="KW-0813">Transport</keyword>
<proteinExistence type="inferred from homology"/>
<dbReference type="InterPro" id="IPR027477">
    <property type="entry name" value="Succ_DH/fumarate_Rdtase_cat_sf"/>
</dbReference>
<dbReference type="EC" id="1.3.2.4" evidence="12"/>
<accession>A0A2Z6IAA3</accession>
<dbReference type="Gene3D" id="3.50.50.60">
    <property type="entry name" value="FAD/NAD(P)-binding domain"/>
    <property type="match status" value="1"/>
</dbReference>
<dbReference type="KEGG" id="sutt:SUTMEG_13320"/>
<feature type="domain" description="Tetrahaem cytochrome" evidence="14">
    <location>
        <begin position="29"/>
        <end position="111"/>
    </location>
</feature>
<evidence type="ECO:0000256" key="9">
    <source>
        <dbReference type="ARBA" id="ARBA00023002"/>
    </source>
</evidence>
<evidence type="ECO:0000313" key="15">
    <source>
        <dbReference type="EMBL" id="BBF23441.1"/>
    </source>
</evidence>
<evidence type="ECO:0000256" key="2">
    <source>
        <dbReference type="ARBA" id="ARBA00004196"/>
    </source>
</evidence>
<sequence length="604" mass="63669">MFQLKTLIAALGFALAGSAFAAGADLASFHSKMGGCAVCHDTNTVTAAAVPDDERDLNAKCNTCHGGYKALAEKSKNLPFNPHASHLGNINCTSCHKAHEEPKLACNDCHSFDMKMPFASKTDKSAKATDARKAGEGSWDERIDEKALAAALAAPARETVDVVVIGAGSTGYNAAISAKRAGANVLLLEKHAFSGGNSMLAAGGYNAVGTKQQAKKGVHDTVESFIADTMKGGRGKNDPELVRILAEESAAGIEWLESLGANMDDLKRSGGAAHDRTHRPADGSSVGPHIIDVLRAAAEKEGVPARVNSRVVKINLDADHKIESVIVHGKHSGYYKLAAKAVVLATGGFGMNNEMVSFYRPTFKGMTSSNNVTSTGDGLRMALDIGASATDIDWVQAHPTVGKESRILISETVRGVGAVMVNVKGERFVNELTTRDRASDAILAQPERSAWLVFDSQLYKKAKMVRGYDHLGMLRKADTVEGLAKAMGADPKTLEKTLADYNAYRAAGKDEAFGRADMPLSIDKAPFYAVAVAPGIHHTMGGVAISTESEVLDIQSRPIPGLYAAGEVTGGVHGFNRLGGNAVADTVVFGRRAGEHAAKYALSK</sequence>
<evidence type="ECO:0000256" key="5">
    <source>
        <dbReference type="ARBA" id="ARBA00022630"/>
    </source>
</evidence>
<feature type="chain" id="PRO_5022261134" description="Fumarate reductase" evidence="12">
    <location>
        <begin position="22"/>
        <end position="604"/>
    </location>
</feature>
<feature type="domain" description="FAD-dependent oxidoreductase 2 FAD-binding" evidence="13">
    <location>
        <begin position="161"/>
        <end position="583"/>
    </location>
</feature>
<dbReference type="InterPro" id="IPR003953">
    <property type="entry name" value="FAD-dep_OxRdtase_2_FAD-bd"/>
</dbReference>
<keyword evidence="16" id="KW-1185">Reference proteome</keyword>
<evidence type="ECO:0000313" key="16">
    <source>
        <dbReference type="Proteomes" id="UP000271003"/>
    </source>
</evidence>
<dbReference type="Gene3D" id="1.10.1130.10">
    <property type="entry name" value="Flavocytochrome C3, Chain A"/>
    <property type="match status" value="1"/>
</dbReference>
<evidence type="ECO:0000256" key="11">
    <source>
        <dbReference type="ARBA" id="ARBA00061592"/>
    </source>
</evidence>
<comment type="subcellular location">
    <subcellularLocation>
        <location evidence="2">Cell envelope</location>
    </subcellularLocation>
</comment>
<comment type="similarity">
    <text evidence="12">Belongs to the FAD-dependent oxidoreductase 2 family. FRD/SDH subfamily.</text>
</comment>
<protein>
    <recommendedName>
        <fullName evidence="12">Fumarate reductase</fullName>
        <ecNumber evidence="12">1.3.2.4</ecNumber>
    </recommendedName>
</protein>
<evidence type="ECO:0000256" key="8">
    <source>
        <dbReference type="ARBA" id="ARBA00022982"/>
    </source>
</evidence>
<dbReference type="Gene3D" id="3.90.700.10">
    <property type="entry name" value="Succinate dehydrogenase/fumarate reductase flavoprotein, catalytic domain"/>
    <property type="match status" value="1"/>
</dbReference>
<evidence type="ECO:0000259" key="13">
    <source>
        <dbReference type="Pfam" id="PF00890"/>
    </source>
</evidence>
<dbReference type="InterPro" id="IPR050315">
    <property type="entry name" value="FAD-oxidoreductase_2"/>
</dbReference>
<dbReference type="PANTHER" id="PTHR43400">
    <property type="entry name" value="FUMARATE REDUCTASE"/>
    <property type="match status" value="1"/>
</dbReference>